<dbReference type="InterPro" id="IPR047647">
    <property type="entry name" value="ISAs1_transpos"/>
</dbReference>
<evidence type="ECO:0000313" key="1">
    <source>
        <dbReference type="EMBL" id="EGF55148.1"/>
    </source>
</evidence>
<proteinExistence type="predicted"/>
<organism evidence="1 2">
    <name type="scientific">Bacteroides clarus YIT 12056</name>
    <dbReference type="NCBI Taxonomy" id="762984"/>
    <lineage>
        <taxon>Bacteria</taxon>
        <taxon>Pseudomonadati</taxon>
        <taxon>Bacteroidota</taxon>
        <taxon>Bacteroidia</taxon>
        <taxon>Bacteroidales</taxon>
        <taxon>Bacteroidaceae</taxon>
        <taxon>Bacteroides</taxon>
    </lineage>
</organism>
<gene>
    <name evidence="1" type="ORF">HMPREF9445_00113</name>
</gene>
<evidence type="ECO:0000313" key="2">
    <source>
        <dbReference type="Proteomes" id="UP000010321"/>
    </source>
</evidence>
<dbReference type="PANTHER" id="PTHR30298">
    <property type="entry name" value="H REPEAT-ASSOCIATED PREDICTED TRANSPOSASE"/>
    <property type="match status" value="1"/>
</dbReference>
<protein>
    <submittedName>
        <fullName evidence="1">Conserved domain protein</fullName>
    </submittedName>
</protein>
<name>A0ABP2KWA4_9BACE</name>
<dbReference type="NCBIfam" id="NF033564">
    <property type="entry name" value="transpos_ISAs1"/>
    <property type="match status" value="1"/>
</dbReference>
<keyword evidence="2" id="KW-1185">Reference proteome</keyword>
<dbReference type="RefSeq" id="WP_009120327.1">
    <property type="nucleotide sequence ID" value="NZ_GL882580.1"/>
</dbReference>
<sequence>MYPQSLNIAEQVEETSNTNLKTHSCVILGKLSKCITRAKILQFGKRHLKRLQAKALFPYGLLSEATLYRVFQNTDNERTADRISVFVDVFRKEICSSATNIMCIDGKVMRSTLYDNGRNPNIVSAYSLRSGLTLTANICKEKSNEIKSLPRLLDKLDVLECIVTADAMSFQKGNNRQD</sequence>
<dbReference type="Proteomes" id="UP000010321">
    <property type="component" value="Unassembled WGS sequence"/>
</dbReference>
<dbReference type="EMBL" id="AFBM01000001">
    <property type="protein sequence ID" value="EGF55148.1"/>
    <property type="molecule type" value="Genomic_DNA"/>
</dbReference>
<dbReference type="InterPro" id="IPR051698">
    <property type="entry name" value="Transposase_11-like"/>
</dbReference>
<reference evidence="1 2" key="1">
    <citation type="submission" date="2011-02" db="EMBL/GenBank/DDBJ databases">
        <authorList>
            <person name="Weinstock G."/>
            <person name="Sodergren E."/>
            <person name="Clifton S."/>
            <person name="Fulton L."/>
            <person name="Fulton B."/>
            <person name="Courtney L."/>
            <person name="Fronick C."/>
            <person name="Harrison M."/>
            <person name="Strong C."/>
            <person name="Farmer C."/>
            <person name="Delahaunty K."/>
            <person name="Markovic C."/>
            <person name="Hall O."/>
            <person name="Minx P."/>
            <person name="Tomlinson C."/>
            <person name="Mitreva M."/>
            <person name="Hou S."/>
            <person name="Chen J."/>
            <person name="Wollam A."/>
            <person name="Pepin K.H."/>
            <person name="Johnson M."/>
            <person name="Bhonagiri V."/>
            <person name="Zhang X."/>
            <person name="Suruliraj S."/>
            <person name="Warren W."/>
            <person name="Chinwalla A."/>
            <person name="Mardis E.R."/>
            <person name="Wilson R.K."/>
        </authorList>
    </citation>
    <scope>NUCLEOTIDE SEQUENCE [LARGE SCALE GENOMIC DNA]</scope>
    <source>
        <strain evidence="1 2">YIT 12056</strain>
    </source>
</reference>
<dbReference type="PANTHER" id="PTHR30298:SF0">
    <property type="entry name" value="PROTEIN YBFL-RELATED"/>
    <property type="match status" value="1"/>
</dbReference>
<accession>A0ABP2KWA4</accession>
<comment type="caution">
    <text evidence="1">The sequence shown here is derived from an EMBL/GenBank/DDBJ whole genome shotgun (WGS) entry which is preliminary data.</text>
</comment>